<evidence type="ECO:0000256" key="1">
    <source>
        <dbReference type="ARBA" id="ARBA00001974"/>
    </source>
</evidence>
<dbReference type="InterPro" id="IPR036188">
    <property type="entry name" value="FAD/NAD-bd_sf"/>
</dbReference>
<keyword evidence="3" id="KW-0274">FAD</keyword>
<keyword evidence="7" id="KW-1185">Reference proteome</keyword>
<dbReference type="PRINTS" id="PR00411">
    <property type="entry name" value="PNDRDTASEI"/>
</dbReference>
<comment type="caution">
    <text evidence="6">The sequence shown here is derived from an EMBL/GenBank/DDBJ whole genome shotgun (WGS) entry which is preliminary data.</text>
</comment>
<dbReference type="Gene3D" id="1.10.8.260">
    <property type="entry name" value="HI0933 insert domain-like"/>
    <property type="match status" value="1"/>
</dbReference>
<dbReference type="OrthoDB" id="9773233at2"/>
<sequence length="411" mass="45978">MKKVLVIGAGASGTIAAYFAAKSDANVTILEKNKMIGKKLRITGKGRCNLTNAADVEEIIKNIYRNGNFMYSSLYSFSNDDLMSLFESYGLKLKVERGNRVFPESDKAIDVVRTLEKMLEDKKVNVDYKKNVESIIIKNDKVEGVRLISGKELLADSVIIATGGASYPITGSNGDGYTIAKKCGHSVTRLKPALIGMETKERPKAEMIGLNLRNISISLKRNNKKIYDDFGELEFRDYGIDGPVIKSASCYVEDIEKNNYQIELDLKPALSFEKLDNRIQRDFKKYMNKKFEESLVELLPRTMIDFVIHKSEIDRGKMVHQITKSERHQLIHSIKNIVFDIKSLRPIDEAIVTSGGVEIKEINPSTMESKKVKGLYFAGEIVDIDAYTGGYNLQSAFSMGYLAGISSAIDD</sequence>
<proteinExistence type="predicted"/>
<dbReference type="NCBIfam" id="TIGR00275">
    <property type="entry name" value="aminoacetone oxidase family FAD-binding enzyme"/>
    <property type="match status" value="1"/>
</dbReference>
<comment type="cofactor">
    <cofactor evidence="1">
        <name>FAD</name>
        <dbReference type="ChEBI" id="CHEBI:57692"/>
    </cofactor>
</comment>
<dbReference type="SUPFAM" id="SSF51905">
    <property type="entry name" value="FAD/NAD(P)-binding domain"/>
    <property type="match status" value="1"/>
</dbReference>
<protein>
    <submittedName>
        <fullName evidence="6">FAD-dependent oxidoreductase</fullName>
    </submittedName>
</protein>
<evidence type="ECO:0000256" key="2">
    <source>
        <dbReference type="ARBA" id="ARBA00022630"/>
    </source>
</evidence>
<feature type="domain" description="RsdA/BaiN/AoA(So)-like Rossmann fold-like" evidence="4">
    <location>
        <begin position="3"/>
        <end position="404"/>
    </location>
</feature>
<dbReference type="RefSeq" id="WP_106776385.1">
    <property type="nucleotide sequence ID" value="NZ_JYGE01000003.1"/>
</dbReference>
<dbReference type="Pfam" id="PF03486">
    <property type="entry name" value="HI0933_like"/>
    <property type="match status" value="1"/>
</dbReference>
<dbReference type="InterPro" id="IPR023166">
    <property type="entry name" value="BaiN-like_dom_sf"/>
</dbReference>
<dbReference type="AlphaFoldDB" id="A0A2P7Q0Z8"/>
<dbReference type="Pfam" id="PF22780">
    <property type="entry name" value="HI0933_like_1st"/>
    <property type="match status" value="1"/>
</dbReference>
<evidence type="ECO:0000313" key="7">
    <source>
        <dbReference type="Proteomes" id="UP000241434"/>
    </source>
</evidence>
<reference evidence="6" key="1">
    <citation type="thesis" date="2015" institute="Rutgers" country="The State University of New Jersey, 14 College Farm Rd., New Brunswick, NJ, USA">
        <title>Ammonia toxicity in bacteria and its implications for treatment of and resource recovery from highly nitrogenous organic wastes.</title>
        <authorList>
            <person name="Luther A.K."/>
        </authorList>
    </citation>
    <scope>NUCLEOTIDE SEQUENCE</scope>
    <source>
        <strain evidence="6">RT-10B</strain>
    </source>
</reference>
<dbReference type="Proteomes" id="UP000241434">
    <property type="component" value="Unassembled WGS sequence"/>
</dbReference>
<dbReference type="InterPro" id="IPR004792">
    <property type="entry name" value="BaiN-like"/>
</dbReference>
<dbReference type="InterPro" id="IPR057661">
    <property type="entry name" value="RsdA/BaiN/AoA(So)_Rossmann"/>
</dbReference>
<feature type="domain" description="RsdA/BaiN/AoA(So)-like insert" evidence="5">
    <location>
        <begin position="191"/>
        <end position="352"/>
    </location>
</feature>
<dbReference type="Gene3D" id="3.50.50.60">
    <property type="entry name" value="FAD/NAD(P)-binding domain"/>
    <property type="match status" value="1"/>
</dbReference>
<gene>
    <name evidence="6" type="ORF">UF10_03175</name>
</gene>
<dbReference type="EMBL" id="JYGE01000003">
    <property type="protein sequence ID" value="PSJ31648.1"/>
    <property type="molecule type" value="Genomic_DNA"/>
</dbReference>
<dbReference type="PRINTS" id="PR00368">
    <property type="entry name" value="FADPNR"/>
</dbReference>
<dbReference type="PANTHER" id="PTHR42887">
    <property type="entry name" value="OS12G0638800 PROTEIN"/>
    <property type="match status" value="1"/>
</dbReference>
<dbReference type="InterPro" id="IPR055178">
    <property type="entry name" value="RsdA/BaiN/AoA(So)-like_dom"/>
</dbReference>
<keyword evidence="2" id="KW-0285">Flavoprotein</keyword>
<dbReference type="Gene3D" id="2.40.30.10">
    <property type="entry name" value="Translation factors"/>
    <property type="match status" value="1"/>
</dbReference>
<evidence type="ECO:0000259" key="5">
    <source>
        <dbReference type="Pfam" id="PF22780"/>
    </source>
</evidence>
<dbReference type="SUPFAM" id="SSF160996">
    <property type="entry name" value="HI0933 insert domain-like"/>
    <property type="match status" value="1"/>
</dbReference>
<evidence type="ECO:0000313" key="6">
    <source>
        <dbReference type="EMBL" id="PSJ31648.1"/>
    </source>
</evidence>
<organism evidence="6 7">
    <name type="scientific">Peptostreptococcus russellii</name>
    <dbReference type="NCBI Taxonomy" id="215200"/>
    <lineage>
        <taxon>Bacteria</taxon>
        <taxon>Bacillati</taxon>
        <taxon>Bacillota</taxon>
        <taxon>Clostridia</taxon>
        <taxon>Peptostreptococcales</taxon>
        <taxon>Peptostreptococcaceae</taxon>
        <taxon>Peptostreptococcus</taxon>
    </lineage>
</organism>
<accession>A0A2P7Q0Z8</accession>
<name>A0A2P7Q0Z8_9FIRM</name>
<evidence type="ECO:0000256" key="3">
    <source>
        <dbReference type="ARBA" id="ARBA00022827"/>
    </source>
</evidence>
<evidence type="ECO:0000259" key="4">
    <source>
        <dbReference type="Pfam" id="PF03486"/>
    </source>
</evidence>
<dbReference type="PANTHER" id="PTHR42887:SF2">
    <property type="entry name" value="OS12G0638800 PROTEIN"/>
    <property type="match status" value="1"/>
</dbReference>